<organism evidence="2">
    <name type="scientific">Sarcoptes scabiei</name>
    <name type="common">Itch mite</name>
    <name type="synonym">Acarus scabiei</name>
    <dbReference type="NCBI Taxonomy" id="52283"/>
    <lineage>
        <taxon>Eukaryota</taxon>
        <taxon>Metazoa</taxon>
        <taxon>Ecdysozoa</taxon>
        <taxon>Arthropoda</taxon>
        <taxon>Chelicerata</taxon>
        <taxon>Arachnida</taxon>
        <taxon>Acari</taxon>
        <taxon>Acariformes</taxon>
        <taxon>Sarcoptiformes</taxon>
        <taxon>Astigmata</taxon>
        <taxon>Psoroptidia</taxon>
        <taxon>Sarcoptoidea</taxon>
        <taxon>Sarcoptidae</taxon>
        <taxon>Sarcoptinae</taxon>
        <taxon>Sarcoptes</taxon>
    </lineage>
</organism>
<reference evidence="2" key="2">
    <citation type="submission" date="2020-01" db="EMBL/GenBank/DDBJ databases">
        <authorList>
            <person name="Korhonen P.K.K."/>
            <person name="Guangxu M.G."/>
            <person name="Wang T.W."/>
            <person name="Stroehlein A.J.S."/>
            <person name="Young N.D."/>
            <person name="Ang C.-S.A."/>
            <person name="Fernando D.W.F."/>
            <person name="Lu H.L."/>
            <person name="Taylor S.T."/>
            <person name="Ehtesham M.E.M."/>
            <person name="Najaraj S.H.N."/>
            <person name="Harsha G.H.G."/>
            <person name="Madugundu A.M."/>
            <person name="Renuse S.R."/>
            <person name="Holt D.H."/>
            <person name="Pandey A.P."/>
            <person name="Papenfuss A.P."/>
            <person name="Gasser R.B.G."/>
            <person name="Fischer K.F."/>
        </authorList>
    </citation>
    <scope>NUCLEOTIDE SEQUENCE</scope>
    <source>
        <strain evidence="2">SSS_KF_BRIS2020</strain>
    </source>
</reference>
<dbReference type="EnsemblMetazoa" id="SSS_1418s_mrna">
    <property type="protein sequence ID" value="KAF7487657.1"/>
    <property type="gene ID" value="SSS_1418"/>
</dbReference>
<keyword evidence="1" id="KW-1133">Transmembrane helix</keyword>
<feature type="transmembrane region" description="Helical" evidence="1">
    <location>
        <begin position="6"/>
        <end position="24"/>
    </location>
</feature>
<dbReference type="Proteomes" id="UP000070412">
    <property type="component" value="Unassembled WGS sequence"/>
</dbReference>
<dbReference type="AlphaFoldDB" id="A0A834R1M5"/>
<accession>A0A834R1M5</accession>
<evidence type="ECO:0000256" key="1">
    <source>
        <dbReference type="SAM" id="Phobius"/>
    </source>
</evidence>
<dbReference type="OrthoDB" id="6478765at2759"/>
<keyword evidence="4" id="KW-1185">Reference proteome</keyword>
<gene>
    <name evidence="2" type="ORF">SSS_1418</name>
</gene>
<evidence type="ECO:0000313" key="2">
    <source>
        <dbReference type="EMBL" id="KAF7487657.1"/>
    </source>
</evidence>
<dbReference type="EMBL" id="WVUK01000066">
    <property type="protein sequence ID" value="KAF7487657.1"/>
    <property type="molecule type" value="Genomic_DNA"/>
</dbReference>
<evidence type="ECO:0000313" key="4">
    <source>
        <dbReference type="Proteomes" id="UP000070412"/>
    </source>
</evidence>
<protein>
    <submittedName>
        <fullName evidence="2 3">Uncharacterized protein</fullName>
    </submittedName>
</protein>
<name>A0A834R1M5_SARSC</name>
<reference evidence="3" key="3">
    <citation type="submission" date="2022-06" db="UniProtKB">
        <authorList>
            <consortium name="EnsemblMetazoa"/>
        </authorList>
    </citation>
    <scope>IDENTIFICATION</scope>
</reference>
<reference evidence="4" key="1">
    <citation type="journal article" date="2020" name="PLoS Negl. Trop. Dis.">
        <title>High-quality nuclear genome for Sarcoptes scabiei-A critical resource for a neglected parasite.</title>
        <authorList>
            <person name="Korhonen P.K."/>
            <person name="Gasser R.B."/>
            <person name="Ma G."/>
            <person name="Wang T."/>
            <person name="Stroehlein A.J."/>
            <person name="Young N.D."/>
            <person name="Ang C.S."/>
            <person name="Fernando D.D."/>
            <person name="Lu H.C."/>
            <person name="Taylor S."/>
            <person name="Reynolds S.L."/>
            <person name="Mofiz E."/>
            <person name="Najaraj S.H."/>
            <person name="Gowda H."/>
            <person name="Madugundu A."/>
            <person name="Renuse S."/>
            <person name="Holt D."/>
            <person name="Pandey A."/>
            <person name="Papenfuss A.T."/>
            <person name="Fischer K."/>
        </authorList>
    </citation>
    <scope>NUCLEOTIDE SEQUENCE [LARGE SCALE GENOMIC DNA]</scope>
</reference>
<sequence length="125" mass="14377">MANDTIPTTVIVIIWTMFLFRSNVMLPFQRCQTDADCLQTCQNYGYNRSECSGRRLRLNRFCECHDCDFVNCATYCTRNNMKFVGCSCFALPALIGQGNYANNVDLNQLLTNECFENKFLCQCSK</sequence>
<keyword evidence="1" id="KW-0472">Membrane</keyword>
<evidence type="ECO:0000313" key="3">
    <source>
        <dbReference type="EnsemblMetazoa" id="KAF7487657.1"/>
    </source>
</evidence>
<keyword evidence="1" id="KW-0812">Transmembrane</keyword>
<proteinExistence type="predicted"/>